<feature type="transmembrane region" description="Helical" evidence="10">
    <location>
        <begin position="288"/>
        <end position="313"/>
    </location>
</feature>
<sequence>MTHSITDSFSLIITLFKHVGLYHDSNQSKFFKIWTYSSYFLTVLCIISVFINLVVEKNLDLMQINQMFVFLAEGTAGCLKILPFFVKGRRIKECIEFFGDDCFAPKHHEEKRITENCFRVCKRNVKIYTVIVTFTATWWSVLPFFESKLRLPLSLWLPYNVRSGPVTFYATYLYTVMVAFYFALVSEMMEPLIGGLSYHAASQIKILKYNLQHLIEKETENQFCRVNFENVSEILRRCVIHHNNILHFFSEYENCFSWCIFCQTAGTTIALCYSCIGLTLVSSFSMEFATYIITYFIIAFQLFFYCHFGTLLYEENSGLMSAIYMGPWYQYDVKIRRTLLIIMERSKIPLILTAGKVINLTYGTFTYVLKTSYSLVAVLNNYS</sequence>
<keyword evidence="7 10" id="KW-0472">Membrane</keyword>
<name>A0AA38IEP2_9CUCU</name>
<keyword evidence="6 10" id="KW-1133">Transmembrane helix</keyword>
<evidence type="ECO:0000256" key="3">
    <source>
        <dbReference type="ARBA" id="ARBA00022606"/>
    </source>
</evidence>
<keyword evidence="2" id="KW-1003">Cell membrane</keyword>
<dbReference type="Proteomes" id="UP001168821">
    <property type="component" value="Unassembled WGS sequence"/>
</dbReference>
<evidence type="ECO:0000256" key="5">
    <source>
        <dbReference type="ARBA" id="ARBA00022725"/>
    </source>
</evidence>
<accession>A0AA38IEP2</accession>
<comment type="subcellular location">
    <subcellularLocation>
        <location evidence="1 10">Cell membrane</location>
        <topology evidence="1 10">Multi-pass membrane protein</topology>
    </subcellularLocation>
</comment>
<keyword evidence="4 10" id="KW-0812">Transmembrane</keyword>
<evidence type="ECO:0000256" key="2">
    <source>
        <dbReference type="ARBA" id="ARBA00022475"/>
    </source>
</evidence>
<dbReference type="AlphaFoldDB" id="A0AA38IEP2"/>
<keyword evidence="3 10" id="KW-0716">Sensory transduction</keyword>
<evidence type="ECO:0000313" key="11">
    <source>
        <dbReference type="EMBL" id="KAJ3652632.1"/>
    </source>
</evidence>
<reference evidence="11" key="1">
    <citation type="journal article" date="2023" name="G3 (Bethesda)">
        <title>Whole genome assemblies of Zophobas morio and Tenebrio molitor.</title>
        <authorList>
            <person name="Kaur S."/>
            <person name="Stinson S.A."/>
            <person name="diCenzo G.C."/>
        </authorList>
    </citation>
    <scope>NUCLEOTIDE SEQUENCE</scope>
    <source>
        <strain evidence="11">QUZm001</strain>
    </source>
</reference>
<evidence type="ECO:0000256" key="9">
    <source>
        <dbReference type="ARBA" id="ARBA00023224"/>
    </source>
</evidence>
<evidence type="ECO:0000256" key="10">
    <source>
        <dbReference type="RuleBase" id="RU351113"/>
    </source>
</evidence>
<dbReference type="PANTHER" id="PTHR21137:SF35">
    <property type="entry name" value="ODORANT RECEPTOR 19A-RELATED"/>
    <property type="match status" value="1"/>
</dbReference>
<keyword evidence="12" id="KW-1185">Reference proteome</keyword>
<dbReference type="InterPro" id="IPR004117">
    <property type="entry name" value="7tm6_olfct_rcpt"/>
</dbReference>
<evidence type="ECO:0000256" key="4">
    <source>
        <dbReference type="ARBA" id="ARBA00022692"/>
    </source>
</evidence>
<comment type="similarity">
    <text evidence="10">Belongs to the insect chemoreceptor superfamily. Heteromeric odorant receptor channel (TC 1.A.69) family.</text>
</comment>
<dbReference type="GO" id="GO:0005886">
    <property type="term" value="C:plasma membrane"/>
    <property type="evidence" value="ECO:0007669"/>
    <property type="project" value="UniProtKB-SubCell"/>
</dbReference>
<dbReference type="GO" id="GO:0004984">
    <property type="term" value="F:olfactory receptor activity"/>
    <property type="evidence" value="ECO:0007669"/>
    <property type="project" value="InterPro"/>
</dbReference>
<dbReference type="Pfam" id="PF02949">
    <property type="entry name" value="7tm_6"/>
    <property type="match status" value="1"/>
</dbReference>
<evidence type="ECO:0000256" key="1">
    <source>
        <dbReference type="ARBA" id="ARBA00004651"/>
    </source>
</evidence>
<evidence type="ECO:0000256" key="6">
    <source>
        <dbReference type="ARBA" id="ARBA00022989"/>
    </source>
</evidence>
<keyword evidence="8 10" id="KW-0675">Receptor</keyword>
<feature type="transmembrane region" description="Helical" evidence="10">
    <location>
        <begin position="165"/>
        <end position="184"/>
    </location>
</feature>
<proteinExistence type="inferred from homology"/>
<comment type="caution">
    <text evidence="11">The sequence shown here is derived from an EMBL/GenBank/DDBJ whole genome shotgun (WGS) entry which is preliminary data.</text>
</comment>
<keyword evidence="9 10" id="KW-0807">Transducer</keyword>
<dbReference type="PANTHER" id="PTHR21137">
    <property type="entry name" value="ODORANT RECEPTOR"/>
    <property type="match status" value="1"/>
</dbReference>
<protein>
    <recommendedName>
        <fullName evidence="10">Odorant receptor</fullName>
    </recommendedName>
</protein>
<gene>
    <name evidence="11" type="ORF">Zmor_018580</name>
</gene>
<dbReference type="EMBL" id="JALNTZ010000005">
    <property type="protein sequence ID" value="KAJ3652632.1"/>
    <property type="molecule type" value="Genomic_DNA"/>
</dbReference>
<dbReference type="GO" id="GO:0005549">
    <property type="term" value="F:odorant binding"/>
    <property type="evidence" value="ECO:0007669"/>
    <property type="project" value="InterPro"/>
</dbReference>
<evidence type="ECO:0000256" key="8">
    <source>
        <dbReference type="ARBA" id="ARBA00023170"/>
    </source>
</evidence>
<comment type="caution">
    <text evidence="10">Lacks conserved residue(s) required for the propagation of feature annotation.</text>
</comment>
<evidence type="ECO:0000313" key="12">
    <source>
        <dbReference type="Proteomes" id="UP001168821"/>
    </source>
</evidence>
<feature type="transmembrane region" description="Helical" evidence="10">
    <location>
        <begin position="33"/>
        <end position="55"/>
    </location>
</feature>
<dbReference type="GO" id="GO:0007165">
    <property type="term" value="P:signal transduction"/>
    <property type="evidence" value="ECO:0007669"/>
    <property type="project" value="UniProtKB-KW"/>
</dbReference>
<feature type="transmembrane region" description="Helical" evidence="10">
    <location>
        <begin position="127"/>
        <end position="145"/>
    </location>
</feature>
<keyword evidence="5 10" id="KW-0552">Olfaction</keyword>
<organism evidence="11 12">
    <name type="scientific">Zophobas morio</name>
    <dbReference type="NCBI Taxonomy" id="2755281"/>
    <lineage>
        <taxon>Eukaryota</taxon>
        <taxon>Metazoa</taxon>
        <taxon>Ecdysozoa</taxon>
        <taxon>Arthropoda</taxon>
        <taxon>Hexapoda</taxon>
        <taxon>Insecta</taxon>
        <taxon>Pterygota</taxon>
        <taxon>Neoptera</taxon>
        <taxon>Endopterygota</taxon>
        <taxon>Coleoptera</taxon>
        <taxon>Polyphaga</taxon>
        <taxon>Cucujiformia</taxon>
        <taxon>Tenebrionidae</taxon>
        <taxon>Zophobas</taxon>
    </lineage>
</organism>
<evidence type="ECO:0000256" key="7">
    <source>
        <dbReference type="ARBA" id="ARBA00023136"/>
    </source>
</evidence>
<feature type="transmembrane region" description="Helical" evidence="10">
    <location>
        <begin position="255"/>
        <end position="282"/>
    </location>
</feature>